<accession>A0A448WNT8</accession>
<sequence length="102" mass="10937">MPRSRRGGSVTVPATSRHSEDMSNQGQTESTMGTLCNLAEWMAPFLGQNGALTVARKGHAAGEKVGFSLGRQRNFPFFCTSSLDGCTLCFVRVSVLLDAHST</sequence>
<evidence type="ECO:0000313" key="2">
    <source>
        <dbReference type="EMBL" id="VEL16206.1"/>
    </source>
</evidence>
<keyword evidence="3" id="KW-1185">Reference proteome</keyword>
<feature type="region of interest" description="Disordered" evidence="1">
    <location>
        <begin position="1"/>
        <end position="30"/>
    </location>
</feature>
<evidence type="ECO:0000256" key="1">
    <source>
        <dbReference type="SAM" id="MobiDB-lite"/>
    </source>
</evidence>
<dbReference type="AlphaFoldDB" id="A0A448WNT8"/>
<protein>
    <submittedName>
        <fullName evidence="2">Uncharacterized protein</fullName>
    </submittedName>
</protein>
<gene>
    <name evidence="2" type="ORF">PXEA_LOCUS9646</name>
</gene>
<evidence type="ECO:0000313" key="3">
    <source>
        <dbReference type="Proteomes" id="UP000784294"/>
    </source>
</evidence>
<name>A0A448WNT8_9PLAT</name>
<proteinExistence type="predicted"/>
<feature type="compositionally biased region" description="Polar residues" evidence="1">
    <location>
        <begin position="12"/>
        <end position="30"/>
    </location>
</feature>
<comment type="caution">
    <text evidence="2">The sequence shown here is derived from an EMBL/GenBank/DDBJ whole genome shotgun (WGS) entry which is preliminary data.</text>
</comment>
<dbReference type="Proteomes" id="UP000784294">
    <property type="component" value="Unassembled WGS sequence"/>
</dbReference>
<organism evidence="2 3">
    <name type="scientific">Protopolystoma xenopodis</name>
    <dbReference type="NCBI Taxonomy" id="117903"/>
    <lineage>
        <taxon>Eukaryota</taxon>
        <taxon>Metazoa</taxon>
        <taxon>Spiralia</taxon>
        <taxon>Lophotrochozoa</taxon>
        <taxon>Platyhelminthes</taxon>
        <taxon>Monogenea</taxon>
        <taxon>Polyopisthocotylea</taxon>
        <taxon>Polystomatidea</taxon>
        <taxon>Polystomatidae</taxon>
        <taxon>Protopolystoma</taxon>
    </lineage>
</organism>
<dbReference type="EMBL" id="CAAALY010027545">
    <property type="protein sequence ID" value="VEL16206.1"/>
    <property type="molecule type" value="Genomic_DNA"/>
</dbReference>
<reference evidence="2" key="1">
    <citation type="submission" date="2018-11" db="EMBL/GenBank/DDBJ databases">
        <authorList>
            <consortium name="Pathogen Informatics"/>
        </authorList>
    </citation>
    <scope>NUCLEOTIDE SEQUENCE</scope>
</reference>